<organism evidence="4 5">
    <name type="scientific">Deinococcus irradiatisoli</name>
    <dbReference type="NCBI Taxonomy" id="2202254"/>
    <lineage>
        <taxon>Bacteria</taxon>
        <taxon>Thermotogati</taxon>
        <taxon>Deinococcota</taxon>
        <taxon>Deinococci</taxon>
        <taxon>Deinococcales</taxon>
        <taxon>Deinococcaceae</taxon>
        <taxon>Deinococcus</taxon>
    </lineage>
</organism>
<dbReference type="Pfam" id="PF03592">
    <property type="entry name" value="Terminase_2"/>
    <property type="match status" value="1"/>
</dbReference>
<dbReference type="AlphaFoldDB" id="A0A2Z3JAR4"/>
<dbReference type="EMBL" id="CP029494">
    <property type="protein sequence ID" value="AWN22197.1"/>
    <property type="molecule type" value="Genomic_DNA"/>
</dbReference>
<dbReference type="InterPro" id="IPR005335">
    <property type="entry name" value="Terminase_ssu"/>
</dbReference>
<keyword evidence="2" id="KW-0231">Viral genome packaging</keyword>
<accession>A0A2Z3JAR4</accession>
<feature type="compositionally biased region" description="Basic residues" evidence="3">
    <location>
        <begin position="11"/>
        <end position="31"/>
    </location>
</feature>
<dbReference type="KEGG" id="dez:DKM44_02235"/>
<dbReference type="Proteomes" id="UP000245368">
    <property type="component" value="Chromosome"/>
</dbReference>
<dbReference type="InterPro" id="IPR052404">
    <property type="entry name" value="SPP1-like_terminase"/>
</dbReference>
<gene>
    <name evidence="4" type="ORF">DKM44_02235</name>
</gene>
<dbReference type="OrthoDB" id="72414at2"/>
<sequence length="229" mass="25369">MTRKAREARPKGRTRQGKRSRKPAHTPKRKLTAQQERFAVEYIVDYNATQAAIRASYSPKTASQIGYQLLQKTSVLAAVERAQAQALTRAGVRKDAVLLELAKIGFSSQRHLLQADEDGNVHLRPGAEIPEDAWDAVKSITAIDNETESESESPNGGTRHSRSRQRTISVVMHDKRAALVDLGRHLGIFAADKLEVTGKDGSAIQQETTLNLEGKSIEELTALYKSWTR</sequence>
<dbReference type="InterPro" id="IPR038713">
    <property type="entry name" value="Terminase_Gp1_N_sf"/>
</dbReference>
<evidence type="ECO:0000313" key="4">
    <source>
        <dbReference type="EMBL" id="AWN22197.1"/>
    </source>
</evidence>
<dbReference type="PANTHER" id="PTHR41328:SF2">
    <property type="entry name" value="TERMINASE SMALL SUBUNIT"/>
    <property type="match status" value="1"/>
</dbReference>
<dbReference type="PANTHER" id="PTHR41328">
    <property type="entry name" value="TERMINASE SMALL SUBUNIT-RELATED"/>
    <property type="match status" value="1"/>
</dbReference>
<dbReference type="RefSeq" id="WP_109825040.1">
    <property type="nucleotide sequence ID" value="NZ_CP029494.1"/>
</dbReference>
<dbReference type="Gene3D" id="1.10.10.1400">
    <property type="entry name" value="Terminase, small subunit, N-terminal DNA-binding domain, HTH motif"/>
    <property type="match status" value="1"/>
</dbReference>
<feature type="region of interest" description="Disordered" evidence="3">
    <location>
        <begin position="1"/>
        <end position="33"/>
    </location>
</feature>
<feature type="region of interest" description="Disordered" evidence="3">
    <location>
        <begin position="144"/>
        <end position="167"/>
    </location>
</feature>
<evidence type="ECO:0000256" key="2">
    <source>
        <dbReference type="ARBA" id="ARBA00023219"/>
    </source>
</evidence>
<evidence type="ECO:0000256" key="3">
    <source>
        <dbReference type="SAM" id="MobiDB-lite"/>
    </source>
</evidence>
<dbReference type="GO" id="GO:0051276">
    <property type="term" value="P:chromosome organization"/>
    <property type="evidence" value="ECO:0007669"/>
    <property type="project" value="InterPro"/>
</dbReference>
<name>A0A2Z3JAR4_9DEIO</name>
<protein>
    <submittedName>
        <fullName evidence="4">Terminase small subunit</fullName>
    </submittedName>
</protein>
<keyword evidence="1" id="KW-1188">Viral release from host cell</keyword>
<evidence type="ECO:0000313" key="5">
    <source>
        <dbReference type="Proteomes" id="UP000245368"/>
    </source>
</evidence>
<feature type="compositionally biased region" description="Basic and acidic residues" evidence="3">
    <location>
        <begin position="1"/>
        <end position="10"/>
    </location>
</feature>
<keyword evidence="5" id="KW-1185">Reference proteome</keyword>
<proteinExistence type="predicted"/>
<evidence type="ECO:0000256" key="1">
    <source>
        <dbReference type="ARBA" id="ARBA00022612"/>
    </source>
</evidence>
<reference evidence="4 5" key="1">
    <citation type="submission" date="2018-05" db="EMBL/GenBank/DDBJ databases">
        <title>Complete Genome Sequence of Deinococcus sp. strain 17bor-2.</title>
        <authorList>
            <person name="Srinivasan S."/>
        </authorList>
    </citation>
    <scope>NUCLEOTIDE SEQUENCE [LARGE SCALE GENOMIC DNA]</scope>
    <source>
        <strain evidence="4 5">17bor-2</strain>
    </source>
</reference>